<dbReference type="OrthoDB" id="9801573at2"/>
<dbReference type="PANTHER" id="PTHR45947">
    <property type="entry name" value="SULFOQUINOVOSYL TRANSFERASE SQD2"/>
    <property type="match status" value="1"/>
</dbReference>
<dbReference type="RefSeq" id="WP_130493543.1">
    <property type="nucleotide sequence ID" value="NZ_SGXD01000003.1"/>
</dbReference>
<dbReference type="Pfam" id="PF13439">
    <property type="entry name" value="Glyco_transf_4"/>
    <property type="match status" value="1"/>
</dbReference>
<evidence type="ECO:0000256" key="1">
    <source>
        <dbReference type="ARBA" id="ARBA00022676"/>
    </source>
</evidence>
<evidence type="ECO:0000259" key="3">
    <source>
        <dbReference type="Pfam" id="PF00534"/>
    </source>
</evidence>
<feature type="domain" description="Glycosyl transferase family 1" evidence="3">
    <location>
        <begin position="201"/>
        <end position="331"/>
    </location>
</feature>
<dbReference type="EMBL" id="SGXD01000003">
    <property type="protein sequence ID" value="RZS87416.1"/>
    <property type="molecule type" value="Genomic_DNA"/>
</dbReference>
<dbReference type="PANTHER" id="PTHR45947:SF3">
    <property type="entry name" value="SULFOQUINOVOSYL TRANSFERASE SQD2"/>
    <property type="match status" value="1"/>
</dbReference>
<evidence type="ECO:0000256" key="2">
    <source>
        <dbReference type="ARBA" id="ARBA00022679"/>
    </source>
</evidence>
<protein>
    <submittedName>
        <fullName evidence="5">Glycosyltransferase involved in cell wall biosynthesis</fullName>
    </submittedName>
</protein>
<reference evidence="5 6" key="1">
    <citation type="submission" date="2019-02" db="EMBL/GenBank/DDBJ databases">
        <title>Genomic Encyclopedia of Type Strains, Phase IV (KMG-IV): sequencing the most valuable type-strain genomes for metagenomic binning, comparative biology and taxonomic classification.</title>
        <authorList>
            <person name="Goeker M."/>
        </authorList>
    </citation>
    <scope>NUCLEOTIDE SEQUENCE [LARGE SCALE GENOMIC DNA]</scope>
    <source>
        <strain evidence="5 6">DSM 45622</strain>
    </source>
</reference>
<gene>
    <name evidence="5" type="ORF">EV189_2845</name>
</gene>
<dbReference type="Proteomes" id="UP000293638">
    <property type="component" value="Unassembled WGS sequence"/>
</dbReference>
<dbReference type="Gene3D" id="3.40.50.2000">
    <property type="entry name" value="Glycogen Phosphorylase B"/>
    <property type="match status" value="2"/>
</dbReference>
<evidence type="ECO:0000259" key="4">
    <source>
        <dbReference type="Pfam" id="PF13439"/>
    </source>
</evidence>
<dbReference type="InterPro" id="IPR028098">
    <property type="entry name" value="Glyco_trans_4-like_N"/>
</dbReference>
<dbReference type="InterPro" id="IPR050194">
    <property type="entry name" value="Glycosyltransferase_grp1"/>
</dbReference>
<dbReference type="Pfam" id="PF00534">
    <property type="entry name" value="Glycos_transf_1"/>
    <property type="match status" value="1"/>
</dbReference>
<dbReference type="GO" id="GO:0016757">
    <property type="term" value="F:glycosyltransferase activity"/>
    <property type="evidence" value="ECO:0007669"/>
    <property type="project" value="UniProtKB-KW"/>
</dbReference>
<dbReference type="AlphaFoldDB" id="A0A4Q7NQW1"/>
<evidence type="ECO:0000313" key="6">
    <source>
        <dbReference type="Proteomes" id="UP000293638"/>
    </source>
</evidence>
<dbReference type="InterPro" id="IPR001296">
    <property type="entry name" value="Glyco_trans_1"/>
</dbReference>
<evidence type="ECO:0000313" key="5">
    <source>
        <dbReference type="EMBL" id="RZS87416.1"/>
    </source>
</evidence>
<dbReference type="SUPFAM" id="SSF53756">
    <property type="entry name" value="UDP-Glycosyltransferase/glycogen phosphorylase"/>
    <property type="match status" value="1"/>
</dbReference>
<name>A0A4Q7NQW1_9ACTN</name>
<proteinExistence type="predicted"/>
<sequence length="395" mass="42000">MTKVVVAHDYVSQRGGAERVALTLLRTFPGAPLVTSVYDAEQTFPGFRAHEVRTSPLQAVPAFRRDPRLALPLLAPVWSRTRVTRADADVVVASSSGWAHGLATDPGVGLVVYCHNPARWLYQSDEYFAGRRVGAKAISTFGSALRRWDGSHARRATRYLANSSSVARRIRDAYGIEAEVLPPPVSVDTAGPMDPVPGLEPGFLLTVARGRGYKNTSVVEEAVAGLPGERLVVVGSATADEPAASSAVVRLGRVSDARLRWLYANARALVSVSFEDFGLTPLEANAFGTPAVLLRAGGFLDTLAEGVSGVFVDAPEVGAVRSAVRSLPDLDADRIRLHAATYSEAAFRARLHEVVEDVAAGRSSRERVIDLRDSARTVRLPGQSSAAASSPVAGA</sequence>
<keyword evidence="2 5" id="KW-0808">Transferase</keyword>
<organism evidence="5 6">
    <name type="scientific">Motilibacter rhizosphaerae</name>
    <dbReference type="NCBI Taxonomy" id="598652"/>
    <lineage>
        <taxon>Bacteria</taxon>
        <taxon>Bacillati</taxon>
        <taxon>Actinomycetota</taxon>
        <taxon>Actinomycetes</taxon>
        <taxon>Motilibacterales</taxon>
        <taxon>Motilibacteraceae</taxon>
        <taxon>Motilibacter</taxon>
    </lineage>
</organism>
<accession>A0A4Q7NQW1</accession>
<feature type="domain" description="Glycosyltransferase subfamily 4-like N-terminal" evidence="4">
    <location>
        <begin position="15"/>
        <end position="188"/>
    </location>
</feature>
<comment type="caution">
    <text evidence="5">The sequence shown here is derived from an EMBL/GenBank/DDBJ whole genome shotgun (WGS) entry which is preliminary data.</text>
</comment>
<keyword evidence="1" id="KW-0328">Glycosyltransferase</keyword>
<keyword evidence="6" id="KW-1185">Reference proteome</keyword>
<dbReference type="GO" id="GO:1901137">
    <property type="term" value="P:carbohydrate derivative biosynthetic process"/>
    <property type="evidence" value="ECO:0007669"/>
    <property type="project" value="UniProtKB-ARBA"/>
</dbReference>